<dbReference type="RefSeq" id="WP_203242605.1">
    <property type="nucleotide sequence ID" value="NZ_JAFBRH010000003.1"/>
</dbReference>
<organism evidence="2 3">
    <name type="scientific">Sulfitobacter geojensis</name>
    <dbReference type="NCBI Taxonomy" id="1342299"/>
    <lineage>
        <taxon>Bacteria</taxon>
        <taxon>Pseudomonadati</taxon>
        <taxon>Pseudomonadota</taxon>
        <taxon>Alphaproteobacteria</taxon>
        <taxon>Rhodobacterales</taxon>
        <taxon>Roseobacteraceae</taxon>
        <taxon>Sulfitobacter</taxon>
    </lineage>
</organism>
<dbReference type="SUPFAM" id="SSF52266">
    <property type="entry name" value="SGNH hydrolase"/>
    <property type="match status" value="1"/>
</dbReference>
<keyword evidence="3" id="KW-1185">Reference proteome</keyword>
<dbReference type="Pfam" id="PF13472">
    <property type="entry name" value="Lipase_GDSL_2"/>
    <property type="match status" value="1"/>
</dbReference>
<feature type="domain" description="SGNH hydrolase-type esterase" evidence="1">
    <location>
        <begin position="50"/>
        <end position="216"/>
    </location>
</feature>
<dbReference type="Gene3D" id="3.40.50.1110">
    <property type="entry name" value="SGNH hydrolase"/>
    <property type="match status" value="1"/>
</dbReference>
<gene>
    <name evidence="2" type="ORF">JQV55_13140</name>
</gene>
<dbReference type="Proteomes" id="UP000732193">
    <property type="component" value="Unassembled WGS sequence"/>
</dbReference>
<name>A0AAE3B6X4_9RHOB</name>
<dbReference type="InterPro" id="IPR013830">
    <property type="entry name" value="SGNH_hydro"/>
</dbReference>
<sequence>MIDTGLRAFLSPLLITQALRVRRNAQSLPEAAGPRSGTLGSGPPLRLAIIGDSSAAGVGVAHQRDALSGQLCAMLAPHFTVSWQLDALTGATTRSTLSRLATAAARPVDVIVLALGVNDVTRLIPARKWVHQQQTLFDRLNTLYRPKQIYISGMPPMGHFPLLPEPLRWTLGRHATKLGHRRAAVLATRPDCTHVPFNLPLDPALMATDGFHPAAPLYTLWAKEMASRILSDWPKDTLK</sequence>
<protein>
    <submittedName>
        <fullName evidence="2">SGNH/GDSL hydrolase family protein</fullName>
    </submittedName>
</protein>
<proteinExistence type="predicted"/>
<accession>A0AAE3B6X4</accession>
<dbReference type="CDD" id="cd01836">
    <property type="entry name" value="FeeA_FeeB_like"/>
    <property type="match status" value="1"/>
</dbReference>
<reference evidence="2 3" key="1">
    <citation type="submission" date="2021-01" db="EMBL/GenBank/DDBJ databases">
        <title>Diatom-associated Roseobacters Show Island Model of Population Structure.</title>
        <authorList>
            <person name="Qu L."/>
            <person name="Feng X."/>
            <person name="Chen Y."/>
            <person name="Li L."/>
            <person name="Wang X."/>
            <person name="Hu Z."/>
            <person name="Wang H."/>
            <person name="Luo H."/>
        </authorList>
    </citation>
    <scope>NUCLEOTIDE SEQUENCE [LARGE SCALE GENOMIC DNA]</scope>
    <source>
        <strain evidence="2 3">TR60-84</strain>
    </source>
</reference>
<dbReference type="InterPro" id="IPR036514">
    <property type="entry name" value="SGNH_hydro_sf"/>
</dbReference>
<evidence type="ECO:0000313" key="2">
    <source>
        <dbReference type="EMBL" id="MBM1714509.1"/>
    </source>
</evidence>
<comment type="caution">
    <text evidence="2">The sequence shown here is derived from an EMBL/GenBank/DDBJ whole genome shotgun (WGS) entry which is preliminary data.</text>
</comment>
<evidence type="ECO:0000313" key="3">
    <source>
        <dbReference type="Proteomes" id="UP000732193"/>
    </source>
</evidence>
<evidence type="ECO:0000259" key="1">
    <source>
        <dbReference type="Pfam" id="PF13472"/>
    </source>
</evidence>
<dbReference type="AlphaFoldDB" id="A0AAE3B6X4"/>
<keyword evidence="2" id="KW-0378">Hydrolase</keyword>
<dbReference type="GO" id="GO:0016788">
    <property type="term" value="F:hydrolase activity, acting on ester bonds"/>
    <property type="evidence" value="ECO:0007669"/>
    <property type="project" value="UniProtKB-ARBA"/>
</dbReference>
<dbReference type="EMBL" id="JAFBRM010000003">
    <property type="protein sequence ID" value="MBM1714509.1"/>
    <property type="molecule type" value="Genomic_DNA"/>
</dbReference>